<organism evidence="1">
    <name type="scientific">bioreactor metagenome</name>
    <dbReference type="NCBI Taxonomy" id="1076179"/>
    <lineage>
        <taxon>unclassified sequences</taxon>
        <taxon>metagenomes</taxon>
        <taxon>ecological metagenomes</taxon>
    </lineage>
</organism>
<dbReference type="EMBL" id="VSSQ01013925">
    <property type="protein sequence ID" value="MPM52574.1"/>
    <property type="molecule type" value="Genomic_DNA"/>
</dbReference>
<evidence type="ECO:0000313" key="1">
    <source>
        <dbReference type="EMBL" id="MPM52574.1"/>
    </source>
</evidence>
<dbReference type="AlphaFoldDB" id="A0A645ASL1"/>
<name>A0A645ASL1_9ZZZZ</name>
<proteinExistence type="predicted"/>
<accession>A0A645ASL1</accession>
<reference evidence="1" key="1">
    <citation type="submission" date="2019-08" db="EMBL/GenBank/DDBJ databases">
        <authorList>
            <person name="Kucharzyk K."/>
            <person name="Murdoch R.W."/>
            <person name="Higgins S."/>
            <person name="Loffler F."/>
        </authorList>
    </citation>
    <scope>NUCLEOTIDE SEQUENCE</scope>
</reference>
<comment type="caution">
    <text evidence="1">The sequence shown here is derived from an EMBL/GenBank/DDBJ whole genome shotgun (WGS) entry which is preliminary data.</text>
</comment>
<gene>
    <name evidence="1" type="ORF">SDC9_99334</name>
</gene>
<protein>
    <submittedName>
        <fullName evidence="1">Uncharacterized protein</fullName>
    </submittedName>
</protein>
<sequence>MLKRFFTLGGHVFGQQGGRRKVKSITPLAIETPGQCGGRAHLIAKLGAKRVNVLNGLLNVFAAGRSQFVFAQVPGQVD</sequence>